<evidence type="ECO:0000313" key="2">
    <source>
        <dbReference type="Proteomes" id="UP000789702"/>
    </source>
</evidence>
<organism evidence="1 2">
    <name type="scientific">Dentiscutata heterogama</name>
    <dbReference type="NCBI Taxonomy" id="1316150"/>
    <lineage>
        <taxon>Eukaryota</taxon>
        <taxon>Fungi</taxon>
        <taxon>Fungi incertae sedis</taxon>
        <taxon>Mucoromycota</taxon>
        <taxon>Glomeromycotina</taxon>
        <taxon>Glomeromycetes</taxon>
        <taxon>Diversisporales</taxon>
        <taxon>Gigasporaceae</taxon>
        <taxon>Dentiscutata</taxon>
    </lineage>
</organism>
<proteinExistence type="predicted"/>
<dbReference type="Proteomes" id="UP000789702">
    <property type="component" value="Unassembled WGS sequence"/>
</dbReference>
<feature type="non-terminal residue" evidence="1">
    <location>
        <position position="206"/>
    </location>
</feature>
<dbReference type="EMBL" id="CAJVPU010013293">
    <property type="protein sequence ID" value="CAG8631159.1"/>
    <property type="molecule type" value="Genomic_DNA"/>
</dbReference>
<gene>
    <name evidence="1" type="ORF">DHETER_LOCUS8407</name>
</gene>
<name>A0ACA9N4G6_9GLOM</name>
<keyword evidence="2" id="KW-1185">Reference proteome</keyword>
<sequence>MTDSPIITISPATNITNNTTTTQNRKCLRIPSFNFQNCLAEHLHISLYLVAELSRTFISFVCLVIAAFLCTFGIQWSDFRWKNSNYDMEPLVDIGFNTIPQIDYVFLADVAMLTLLVGSLIINIIIAKSNIARIIIFRRIFWMLTFLLIFRMITISVTTLPSPKKCTPLNPGDFPNMLKNSIDLITGSVKACTDNIFSGHSTFITV</sequence>
<feature type="non-terminal residue" evidence="1">
    <location>
        <position position="1"/>
    </location>
</feature>
<accession>A0ACA9N4G6</accession>
<reference evidence="1" key="1">
    <citation type="submission" date="2021-06" db="EMBL/GenBank/DDBJ databases">
        <authorList>
            <person name="Kallberg Y."/>
            <person name="Tangrot J."/>
            <person name="Rosling A."/>
        </authorList>
    </citation>
    <scope>NUCLEOTIDE SEQUENCE</scope>
    <source>
        <strain evidence="1">IL203A</strain>
    </source>
</reference>
<protein>
    <submittedName>
        <fullName evidence="1">1468_t:CDS:1</fullName>
    </submittedName>
</protein>
<comment type="caution">
    <text evidence="1">The sequence shown here is derived from an EMBL/GenBank/DDBJ whole genome shotgun (WGS) entry which is preliminary data.</text>
</comment>
<evidence type="ECO:0000313" key="1">
    <source>
        <dbReference type="EMBL" id="CAG8631159.1"/>
    </source>
</evidence>